<feature type="chain" id="PRO_5016175300" evidence="2">
    <location>
        <begin position="20"/>
        <end position="98"/>
    </location>
</feature>
<sequence length="98" mass="10253">MIRGITFLSFLIISGAAIAADNGGFGSAFTNKAPSALMESPQSQIAQSVQIPSADDLQNIMPAAGDEEPPSVDDISPDKTRQILDTAPTATHDEIPEQ</sequence>
<feature type="region of interest" description="Disordered" evidence="1">
    <location>
        <begin position="60"/>
        <end position="98"/>
    </location>
</feature>
<comment type="caution">
    <text evidence="3">The sequence shown here is derived from an EMBL/GenBank/DDBJ whole genome shotgun (WGS) entry which is preliminary data.</text>
</comment>
<dbReference type="AlphaFoldDB" id="A0A2W5FMZ7"/>
<proteinExistence type="predicted"/>
<dbReference type="EMBL" id="QFOT01000003">
    <property type="protein sequence ID" value="PZP57341.1"/>
    <property type="molecule type" value="Genomic_DNA"/>
</dbReference>
<reference evidence="3 4" key="1">
    <citation type="submission" date="2017-08" db="EMBL/GenBank/DDBJ databases">
        <title>Infants hospitalized years apart are colonized by the same room-sourced microbial strains.</title>
        <authorList>
            <person name="Brooks B."/>
            <person name="Olm M.R."/>
            <person name="Firek B.A."/>
            <person name="Baker R."/>
            <person name="Thomas B.C."/>
            <person name="Morowitz M.J."/>
            <person name="Banfield J.F."/>
        </authorList>
    </citation>
    <scope>NUCLEOTIDE SEQUENCE [LARGE SCALE GENOMIC DNA]</scope>
    <source>
        <strain evidence="3">S2_006_000_R2_64</strain>
    </source>
</reference>
<evidence type="ECO:0000313" key="3">
    <source>
        <dbReference type="EMBL" id="PZP57341.1"/>
    </source>
</evidence>
<keyword evidence="2" id="KW-0732">Signal</keyword>
<protein>
    <submittedName>
        <fullName evidence="3">Uncharacterized protein</fullName>
    </submittedName>
</protein>
<dbReference type="Proteomes" id="UP000249739">
    <property type="component" value="Unassembled WGS sequence"/>
</dbReference>
<gene>
    <name evidence="3" type="ORF">DI586_00745</name>
</gene>
<accession>A0A2W5FMZ7</accession>
<feature type="signal peptide" evidence="2">
    <location>
        <begin position="1"/>
        <end position="19"/>
    </location>
</feature>
<name>A0A2W5FMZ7_9BACT</name>
<evidence type="ECO:0000256" key="2">
    <source>
        <dbReference type="SAM" id="SignalP"/>
    </source>
</evidence>
<organism evidence="3 4">
    <name type="scientific">Micavibrio aeruginosavorus</name>
    <dbReference type="NCBI Taxonomy" id="349221"/>
    <lineage>
        <taxon>Bacteria</taxon>
        <taxon>Pseudomonadati</taxon>
        <taxon>Bdellovibrionota</taxon>
        <taxon>Bdellovibrionia</taxon>
        <taxon>Bdellovibrionales</taxon>
        <taxon>Pseudobdellovibrionaceae</taxon>
        <taxon>Micavibrio</taxon>
    </lineage>
</organism>
<evidence type="ECO:0000256" key="1">
    <source>
        <dbReference type="SAM" id="MobiDB-lite"/>
    </source>
</evidence>
<evidence type="ECO:0000313" key="4">
    <source>
        <dbReference type="Proteomes" id="UP000249739"/>
    </source>
</evidence>